<name>A0A812IKU7_SYMPI</name>
<reference evidence="2" key="1">
    <citation type="submission" date="2021-02" db="EMBL/GenBank/DDBJ databases">
        <authorList>
            <person name="Dougan E. K."/>
            <person name="Rhodes N."/>
            <person name="Thang M."/>
            <person name="Chan C."/>
        </authorList>
    </citation>
    <scope>NUCLEOTIDE SEQUENCE</scope>
</reference>
<gene>
    <name evidence="2" type="ORF">SPIL2461_LOCUS91</name>
</gene>
<evidence type="ECO:0000313" key="3">
    <source>
        <dbReference type="Proteomes" id="UP000649617"/>
    </source>
</evidence>
<comment type="caution">
    <text evidence="2">The sequence shown here is derived from an EMBL/GenBank/DDBJ whole genome shotgun (WGS) entry which is preliminary data.</text>
</comment>
<dbReference type="GO" id="GO:0003755">
    <property type="term" value="F:peptidyl-prolyl cis-trans isomerase activity"/>
    <property type="evidence" value="ECO:0007669"/>
    <property type="project" value="InterPro"/>
</dbReference>
<dbReference type="Pfam" id="PF12228">
    <property type="entry name" value="DUF3604"/>
    <property type="match status" value="1"/>
</dbReference>
<evidence type="ECO:0000313" key="2">
    <source>
        <dbReference type="EMBL" id="CAE7149156.1"/>
    </source>
</evidence>
<evidence type="ECO:0000259" key="1">
    <source>
        <dbReference type="Pfam" id="PF13145"/>
    </source>
</evidence>
<dbReference type="EMBL" id="CAJNIZ010000001">
    <property type="protein sequence ID" value="CAE7149156.1"/>
    <property type="molecule type" value="Genomic_DNA"/>
</dbReference>
<dbReference type="Pfam" id="PF13145">
    <property type="entry name" value="Rotamase_2"/>
    <property type="match status" value="1"/>
</dbReference>
<sequence length="850" mass="95688">MFGNTLGPEAAYRFAKGETVTSSTGVRTRLLRPLDFLVVADHAENIGLAPMIAESNTDLLKSDWGRQVHDLVKAGKLGEAYAAWGGAVSKREDPLAELGSLTRSMWERVTGAAEEHNNPGKFTAFIGYEWTSTPKGSNLHRNVIFRDGKDLADRTVPFSVYDSEDAEDLWKWMAGYEAKTGGRVLAIPHNGNLSNGMMFDDVTFQGRKLTRAYAESRSRWEPLYEITQMKGDGEAHPSLSPNDEFADFETWDKGSFGSAKEPDMIPREYAREAYKRGLQYEQKLGANPFKFGIVGSTDSHTSISGTTEDNFFGKVTAVEPTEKPIRFEEMITGYLPDPQGRDYTMRHYQASAAGLAAVWARENTRESLWDAMKRKEVFATTGTRLRVRVFAGWDFKAAEVDRWDFARAGYSRGVPMGGDLHKGPSGQAPTLMIRALRDPDGANLDRVQVVKGWMSSDGKTHERVYDVAVSDNRRIGADGRARTPVGNTVNAEEATYTNSIGEPILFAFWQDPEFDVEQPSFYYVRVLEIPTPRWTTYDAKFYGVALPEGVPTSHQERAYTSPIWYAPPDTPFPWNTFVLATDGCDQKFPQGSYERDNIIVTHGQIEHLEATFTKTWQRPPTSSELIALISDKVREEIFYREALVMGLDKDDVVIRRRLRQKMEFISEDVALRSEPTDEELIAYLETHPEKFRVEPRFTFQQIYLSPHKHGDNLAHHTAQLLTTLAQANDDDLPQLGDPLSLQLTLVDSPLGEVARQFGEAFAKNLAVLPRGGWQGPLESGYGLHLVRVRKFTQSELPKLSEVREIVQREWTNARREEANQSFYATLLERYNVSIESPVLSLENADLASAQ</sequence>
<dbReference type="InterPro" id="IPR022028">
    <property type="entry name" value="DUF3604"/>
</dbReference>
<dbReference type="Proteomes" id="UP000649617">
    <property type="component" value="Unassembled WGS sequence"/>
</dbReference>
<protein>
    <recommendedName>
        <fullName evidence="1">PpiC domain-containing protein</fullName>
    </recommendedName>
</protein>
<feature type="domain" description="PpiC" evidence="1">
    <location>
        <begin position="675"/>
        <end position="804"/>
    </location>
</feature>
<keyword evidence="3" id="KW-1185">Reference proteome</keyword>
<accession>A0A812IKU7</accession>
<dbReference type="AlphaFoldDB" id="A0A812IKU7"/>
<proteinExistence type="predicted"/>
<organism evidence="2 3">
    <name type="scientific">Symbiodinium pilosum</name>
    <name type="common">Dinoflagellate</name>
    <dbReference type="NCBI Taxonomy" id="2952"/>
    <lineage>
        <taxon>Eukaryota</taxon>
        <taxon>Sar</taxon>
        <taxon>Alveolata</taxon>
        <taxon>Dinophyceae</taxon>
        <taxon>Suessiales</taxon>
        <taxon>Symbiodiniaceae</taxon>
        <taxon>Symbiodinium</taxon>
    </lineage>
</organism>
<dbReference type="InterPro" id="IPR000297">
    <property type="entry name" value="PPIase_PpiC"/>
</dbReference>
<dbReference type="OrthoDB" id="10632778at2759"/>